<evidence type="ECO:0000313" key="1">
    <source>
        <dbReference type="EMBL" id="UJF31519.1"/>
    </source>
</evidence>
<protein>
    <submittedName>
        <fullName evidence="1">YqzE family protein</fullName>
    </submittedName>
</protein>
<dbReference type="RefSeq" id="WP_235117865.1">
    <property type="nucleotide sequence ID" value="NZ_CP090978.1"/>
</dbReference>
<dbReference type="InterPro" id="IPR025622">
    <property type="entry name" value="YqzE"/>
</dbReference>
<sequence>MAKSDDLVKFITQQVITYIETPKDVRRQVRASSKEQREAWQTRWFGMIPLSTKMLIDQTKSIKQALRRLKS</sequence>
<keyword evidence="2" id="KW-1185">Reference proteome</keyword>
<evidence type="ECO:0000313" key="2">
    <source>
        <dbReference type="Proteomes" id="UP001649230"/>
    </source>
</evidence>
<dbReference type="EMBL" id="CP090978">
    <property type="protein sequence ID" value="UJF31519.1"/>
    <property type="molecule type" value="Genomic_DNA"/>
</dbReference>
<gene>
    <name evidence="1" type="ORF">L0M14_17065</name>
</gene>
<name>A0ABY3SBZ1_9BACL</name>
<organism evidence="1 2">
    <name type="scientific">Paenibacillus hexagrammi</name>
    <dbReference type="NCBI Taxonomy" id="2908839"/>
    <lineage>
        <taxon>Bacteria</taxon>
        <taxon>Bacillati</taxon>
        <taxon>Bacillota</taxon>
        <taxon>Bacilli</taxon>
        <taxon>Bacillales</taxon>
        <taxon>Paenibacillaceae</taxon>
        <taxon>Paenibacillus</taxon>
    </lineage>
</organism>
<proteinExistence type="predicted"/>
<accession>A0ABY3SBZ1</accession>
<dbReference type="Proteomes" id="UP001649230">
    <property type="component" value="Chromosome"/>
</dbReference>
<dbReference type="Pfam" id="PF14038">
    <property type="entry name" value="YqzE"/>
    <property type="match status" value="1"/>
</dbReference>
<reference evidence="1 2" key="1">
    <citation type="journal article" date="2024" name="Int. J. Syst. Evol. Microbiol.">
        <title>Paenibacillus hexagrammi sp. nov., a novel bacterium isolated from the gut content of Hexagrammos agrammus.</title>
        <authorList>
            <person name="Jung H.K."/>
            <person name="Kim D.G."/>
            <person name="Zin H."/>
            <person name="Park J."/>
            <person name="Jung H."/>
            <person name="Kim Y.O."/>
            <person name="Kong H.J."/>
            <person name="Kim J.W."/>
            <person name="Kim Y.S."/>
        </authorList>
    </citation>
    <scope>NUCLEOTIDE SEQUENCE [LARGE SCALE GENOMIC DNA]</scope>
    <source>
        <strain evidence="1 2">YPD9-1</strain>
    </source>
</reference>